<feature type="transmembrane region" description="Helical" evidence="1">
    <location>
        <begin position="87"/>
        <end position="106"/>
    </location>
</feature>
<feature type="transmembrane region" description="Helical" evidence="1">
    <location>
        <begin position="112"/>
        <end position="141"/>
    </location>
</feature>
<keyword evidence="1" id="KW-0812">Transmembrane</keyword>
<feature type="transmembrane region" description="Helical" evidence="1">
    <location>
        <begin position="39"/>
        <end position="62"/>
    </location>
</feature>
<dbReference type="AlphaFoldDB" id="A0A9X5CAP2"/>
<dbReference type="PANTHER" id="PTHR11328:SF24">
    <property type="entry name" value="MAJOR FACILITATOR SUPERFAMILY (MFS) PROFILE DOMAIN-CONTAINING PROTEIN"/>
    <property type="match status" value="1"/>
</dbReference>
<feature type="transmembrane region" description="Helical" evidence="1">
    <location>
        <begin position="337"/>
        <end position="360"/>
    </location>
</feature>
<dbReference type="NCBIfam" id="TIGR00792">
    <property type="entry name" value="gph"/>
    <property type="match status" value="1"/>
</dbReference>
<dbReference type="SUPFAM" id="SSF103473">
    <property type="entry name" value="MFS general substrate transporter"/>
    <property type="match status" value="1"/>
</dbReference>
<dbReference type="Gene3D" id="1.20.1250.20">
    <property type="entry name" value="MFS general substrate transporter like domains"/>
    <property type="match status" value="2"/>
</dbReference>
<dbReference type="PANTHER" id="PTHR11328">
    <property type="entry name" value="MAJOR FACILITATOR SUPERFAMILY DOMAIN-CONTAINING PROTEIN"/>
    <property type="match status" value="1"/>
</dbReference>
<dbReference type="InterPro" id="IPR036259">
    <property type="entry name" value="MFS_trans_sf"/>
</dbReference>
<dbReference type="GO" id="GO:0005886">
    <property type="term" value="C:plasma membrane"/>
    <property type="evidence" value="ECO:0007669"/>
    <property type="project" value="TreeGrafter"/>
</dbReference>
<feature type="transmembrane region" description="Helical" evidence="1">
    <location>
        <begin position="194"/>
        <end position="214"/>
    </location>
</feature>
<dbReference type="GO" id="GO:0006814">
    <property type="term" value="P:sodium ion transport"/>
    <property type="evidence" value="ECO:0007669"/>
    <property type="project" value="InterPro"/>
</dbReference>
<dbReference type="EMBL" id="VIRB01000030">
    <property type="protein sequence ID" value="NDO67941.1"/>
    <property type="molecule type" value="Genomic_DNA"/>
</dbReference>
<sequence>MENHAVTQEKTNKFTGFCYSFGEVGSQLSWYMINTYLTIFYTDIVGLTASAISLIMLIARVWDAINDPMMGVIADRTRTRWGKFRPYLMFASPFLAIFNVLTFTVFPVEGAAKVIICLICYIGAGMAYTAICVTYGGLVNLIARDSQIRMDYTSCRAIGSSVIQMILSAVAMPVILFFSQTFDEAGAPVADARGYFITTVICSLIMLPCFWLCAWRCKENVVVETPAQSAEKKPVWQSLKAMCKNKMLLITVFCVFMGAIAIMSRMSMLTYYVIYVVGSFTMIAPIFTSVTVGQLIGSLLLPWGTRIFGKRNLLLLMNVVMVICFVIMFLIPANNNAFLIIISLIIGVTGASANVCTGMLSDCIEYGDWKYGIREEGLTYSYMSFGVKLATAVGGSVTVLLLAASGYVPNAEQTEAVKTGINAVVNLAPAVCIVISAIPLFWYKLDKKLMDQIRVELDERNVAKAK</sequence>
<dbReference type="InterPro" id="IPR039672">
    <property type="entry name" value="MFS_2"/>
</dbReference>
<accession>A0A9X5CAP2</accession>
<dbReference type="GO" id="GO:0015293">
    <property type="term" value="F:symporter activity"/>
    <property type="evidence" value="ECO:0007669"/>
    <property type="project" value="InterPro"/>
</dbReference>
<proteinExistence type="predicted"/>
<dbReference type="InterPro" id="IPR001927">
    <property type="entry name" value="Na/Gal_symport"/>
</dbReference>
<dbReference type="OrthoDB" id="9764596at2"/>
<feature type="transmembrane region" description="Helical" evidence="1">
    <location>
        <begin position="423"/>
        <end position="443"/>
    </location>
</feature>
<organism evidence="2 3">
    <name type="scientific">Schaedlerella arabinosiphila</name>
    <dbReference type="NCBI Taxonomy" id="2044587"/>
    <lineage>
        <taxon>Bacteria</taxon>
        <taxon>Bacillati</taxon>
        <taxon>Bacillota</taxon>
        <taxon>Clostridia</taxon>
        <taxon>Lachnospirales</taxon>
        <taxon>Lachnospiraceae</taxon>
        <taxon>Schaedlerella</taxon>
    </lineage>
</organism>
<feature type="transmembrane region" description="Helical" evidence="1">
    <location>
        <begin position="162"/>
        <end position="182"/>
    </location>
</feature>
<keyword evidence="1" id="KW-0472">Membrane</keyword>
<comment type="caution">
    <text evidence="2">The sequence shown here is derived from an EMBL/GenBank/DDBJ whole genome shotgun (WGS) entry which is preliminary data.</text>
</comment>
<feature type="transmembrane region" description="Helical" evidence="1">
    <location>
        <begin position="247"/>
        <end position="266"/>
    </location>
</feature>
<dbReference type="Pfam" id="PF13347">
    <property type="entry name" value="MFS_2"/>
    <property type="match status" value="1"/>
</dbReference>
<feature type="transmembrane region" description="Helical" evidence="1">
    <location>
        <begin position="313"/>
        <end position="331"/>
    </location>
</feature>
<reference evidence="2 3" key="1">
    <citation type="submission" date="2019-07" db="EMBL/GenBank/DDBJ databases">
        <title>Draft genome sequences of 15 bacterial species constituting the stable defined intestinal microbiota of the GM15 gnotobiotic mouse model.</title>
        <authorList>
            <person name="Elie C."/>
            <person name="Mathieu A."/>
            <person name="Saliou A."/>
            <person name="Darnaud M."/>
            <person name="Leulier F."/>
            <person name="Tamellini A."/>
        </authorList>
    </citation>
    <scope>NUCLEOTIDE SEQUENCE [LARGE SCALE GENOMIC DNA]</scope>
    <source>
        <strain evidence="3">ASF 502</strain>
    </source>
</reference>
<evidence type="ECO:0000313" key="3">
    <source>
        <dbReference type="Proteomes" id="UP000474104"/>
    </source>
</evidence>
<feature type="transmembrane region" description="Helical" evidence="1">
    <location>
        <begin position="380"/>
        <end position="403"/>
    </location>
</feature>
<keyword evidence="1" id="KW-1133">Transmembrane helix</keyword>
<dbReference type="GO" id="GO:0008643">
    <property type="term" value="P:carbohydrate transport"/>
    <property type="evidence" value="ECO:0007669"/>
    <property type="project" value="InterPro"/>
</dbReference>
<evidence type="ECO:0000256" key="1">
    <source>
        <dbReference type="SAM" id="Phobius"/>
    </source>
</evidence>
<protein>
    <submittedName>
        <fullName evidence="2">MFS transporter</fullName>
    </submittedName>
</protein>
<dbReference type="CDD" id="cd17332">
    <property type="entry name" value="MFS_MelB_like"/>
    <property type="match status" value="1"/>
</dbReference>
<feature type="transmembrane region" description="Helical" evidence="1">
    <location>
        <begin position="272"/>
        <end position="301"/>
    </location>
</feature>
<name>A0A9X5CAP2_9FIRM</name>
<dbReference type="RefSeq" id="WP_004069898.1">
    <property type="nucleotide sequence ID" value="NZ_VIRB01000030.1"/>
</dbReference>
<dbReference type="Proteomes" id="UP000474104">
    <property type="component" value="Unassembled WGS sequence"/>
</dbReference>
<gene>
    <name evidence="2" type="ORF">FMM80_04130</name>
</gene>
<evidence type="ECO:0000313" key="2">
    <source>
        <dbReference type="EMBL" id="NDO67941.1"/>
    </source>
</evidence>